<proteinExistence type="predicted"/>
<evidence type="ECO:0000256" key="4">
    <source>
        <dbReference type="ARBA" id="ARBA00023157"/>
    </source>
</evidence>
<gene>
    <name evidence="8" type="ORF">CHH48_01580</name>
</gene>
<name>A0ABX4H2U0_9BACI</name>
<dbReference type="CDD" id="cd02966">
    <property type="entry name" value="TlpA_like_family"/>
    <property type="match status" value="1"/>
</dbReference>
<keyword evidence="2" id="KW-0201">Cytochrome c-type biogenesis</keyword>
<dbReference type="PANTHER" id="PTHR42852:SF6">
    <property type="entry name" value="THIOL:DISULFIDE INTERCHANGE PROTEIN DSBE"/>
    <property type="match status" value="1"/>
</dbReference>
<keyword evidence="6" id="KW-0472">Membrane</keyword>
<evidence type="ECO:0000256" key="1">
    <source>
        <dbReference type="ARBA" id="ARBA00004196"/>
    </source>
</evidence>
<reference evidence="8 9" key="1">
    <citation type="submission" date="2017-07" db="EMBL/GenBank/DDBJ databases">
        <title>Isolation and whole genome analysis of endospore-forming bacteria from heroin.</title>
        <authorList>
            <person name="Kalinowski J."/>
            <person name="Ahrens B."/>
            <person name="Al-Dilaimi A."/>
            <person name="Winkler A."/>
            <person name="Wibberg D."/>
            <person name="Schleenbecker U."/>
            <person name="Ruckert C."/>
            <person name="Wolfel R."/>
            <person name="Grass G."/>
        </authorList>
    </citation>
    <scope>NUCLEOTIDE SEQUENCE [LARGE SCALE GENOMIC DNA]</scope>
    <source>
        <strain evidence="8 9">7517-1</strain>
    </source>
</reference>
<keyword evidence="6" id="KW-1133">Transmembrane helix</keyword>
<feature type="domain" description="Thioredoxin" evidence="7">
    <location>
        <begin position="37"/>
        <end position="175"/>
    </location>
</feature>
<dbReference type="Gene3D" id="3.40.30.10">
    <property type="entry name" value="Glutaredoxin"/>
    <property type="match status" value="1"/>
</dbReference>
<dbReference type="EMBL" id="NPBJ01000003">
    <property type="protein sequence ID" value="PAE01466.1"/>
    <property type="molecule type" value="Genomic_DNA"/>
</dbReference>
<dbReference type="PROSITE" id="PS00194">
    <property type="entry name" value="THIOREDOXIN_1"/>
    <property type="match status" value="1"/>
</dbReference>
<evidence type="ECO:0000256" key="3">
    <source>
        <dbReference type="ARBA" id="ARBA00022968"/>
    </source>
</evidence>
<organism evidence="8 9">
    <name type="scientific">Terribacillus saccharophilus</name>
    <dbReference type="NCBI Taxonomy" id="361277"/>
    <lineage>
        <taxon>Bacteria</taxon>
        <taxon>Bacillati</taxon>
        <taxon>Bacillota</taxon>
        <taxon>Bacilli</taxon>
        <taxon>Bacillales</taxon>
        <taxon>Bacillaceae</taxon>
        <taxon>Terribacillus</taxon>
    </lineage>
</organism>
<comment type="subcellular location">
    <subcellularLocation>
        <location evidence="1">Cell envelope</location>
    </subcellularLocation>
</comment>
<comment type="caution">
    <text evidence="8">The sequence shown here is derived from an EMBL/GenBank/DDBJ whole genome shotgun (WGS) entry which is preliminary data.</text>
</comment>
<dbReference type="InterPro" id="IPR017937">
    <property type="entry name" value="Thioredoxin_CS"/>
</dbReference>
<dbReference type="InterPro" id="IPR000866">
    <property type="entry name" value="AhpC/TSA"/>
</dbReference>
<dbReference type="RefSeq" id="WP_095217602.1">
    <property type="nucleotide sequence ID" value="NZ_NPBJ01000003.1"/>
</dbReference>
<dbReference type="Proteomes" id="UP000216852">
    <property type="component" value="Unassembled WGS sequence"/>
</dbReference>
<dbReference type="InterPro" id="IPR013766">
    <property type="entry name" value="Thioredoxin_domain"/>
</dbReference>
<keyword evidence="9" id="KW-1185">Reference proteome</keyword>
<evidence type="ECO:0000256" key="5">
    <source>
        <dbReference type="ARBA" id="ARBA00023284"/>
    </source>
</evidence>
<evidence type="ECO:0000313" key="9">
    <source>
        <dbReference type="Proteomes" id="UP000216852"/>
    </source>
</evidence>
<dbReference type="PANTHER" id="PTHR42852">
    <property type="entry name" value="THIOL:DISULFIDE INTERCHANGE PROTEIN DSBE"/>
    <property type="match status" value="1"/>
</dbReference>
<keyword evidence="3" id="KW-0735">Signal-anchor</keyword>
<keyword evidence="4" id="KW-1015">Disulfide bond</keyword>
<dbReference type="InterPro" id="IPR050553">
    <property type="entry name" value="Thioredoxin_ResA/DsbE_sf"/>
</dbReference>
<protein>
    <submittedName>
        <fullName evidence="8">Thiol-disulfide oxidoreductase</fullName>
    </submittedName>
</protein>
<dbReference type="NCBIfam" id="NF002854">
    <property type="entry name" value="PRK03147.1"/>
    <property type="match status" value="1"/>
</dbReference>
<evidence type="ECO:0000256" key="6">
    <source>
        <dbReference type="SAM" id="Phobius"/>
    </source>
</evidence>
<dbReference type="InterPro" id="IPR036249">
    <property type="entry name" value="Thioredoxin-like_sf"/>
</dbReference>
<accession>A0ABX4H2U0</accession>
<dbReference type="SUPFAM" id="SSF52833">
    <property type="entry name" value="Thioredoxin-like"/>
    <property type="match status" value="1"/>
</dbReference>
<evidence type="ECO:0000313" key="8">
    <source>
        <dbReference type="EMBL" id="PAE01466.1"/>
    </source>
</evidence>
<feature type="transmembrane region" description="Helical" evidence="6">
    <location>
        <begin position="9"/>
        <end position="27"/>
    </location>
</feature>
<dbReference type="Pfam" id="PF00578">
    <property type="entry name" value="AhpC-TSA"/>
    <property type="match status" value="1"/>
</dbReference>
<keyword evidence="6" id="KW-0812">Transmembrane</keyword>
<sequence>MRNKKIRLVIRFIILLLMISAITYTVYQNFFTEKVRVQVGDQAVDFALEDMEGNIVQLSDYEGRGVFLNFWGTWCEPCKTEMPLMENQYLNYKDQGVELLAVNITESDVAIQSFIEKHELTFPVLKDKDRSVTETYDITPIPTTFLIDKNGQVQRVITGSMTERDIRNYMEIIKP</sequence>
<keyword evidence="5" id="KW-0676">Redox-active center</keyword>
<evidence type="ECO:0000256" key="2">
    <source>
        <dbReference type="ARBA" id="ARBA00022748"/>
    </source>
</evidence>
<evidence type="ECO:0000259" key="7">
    <source>
        <dbReference type="PROSITE" id="PS51352"/>
    </source>
</evidence>
<dbReference type="PROSITE" id="PS51352">
    <property type="entry name" value="THIOREDOXIN_2"/>
    <property type="match status" value="1"/>
</dbReference>